<proteinExistence type="predicted"/>
<organism evidence="1 2">
    <name type="scientific">Dentiscutata erythropus</name>
    <dbReference type="NCBI Taxonomy" id="1348616"/>
    <lineage>
        <taxon>Eukaryota</taxon>
        <taxon>Fungi</taxon>
        <taxon>Fungi incertae sedis</taxon>
        <taxon>Mucoromycota</taxon>
        <taxon>Glomeromycotina</taxon>
        <taxon>Glomeromycetes</taxon>
        <taxon>Diversisporales</taxon>
        <taxon>Gigasporaceae</taxon>
        <taxon>Dentiscutata</taxon>
    </lineage>
</organism>
<protein>
    <submittedName>
        <fullName evidence="1">28665_t:CDS:1</fullName>
    </submittedName>
</protein>
<reference evidence="1" key="1">
    <citation type="submission" date="2021-06" db="EMBL/GenBank/DDBJ databases">
        <authorList>
            <person name="Kallberg Y."/>
            <person name="Tangrot J."/>
            <person name="Rosling A."/>
        </authorList>
    </citation>
    <scope>NUCLEOTIDE SEQUENCE</scope>
    <source>
        <strain evidence="1">MA453B</strain>
    </source>
</reference>
<gene>
    <name evidence="1" type="ORF">DERYTH_LOCUS4016</name>
</gene>
<comment type="caution">
    <text evidence="1">The sequence shown here is derived from an EMBL/GenBank/DDBJ whole genome shotgun (WGS) entry which is preliminary data.</text>
</comment>
<accession>A0A9N9ABE4</accession>
<evidence type="ECO:0000313" key="1">
    <source>
        <dbReference type="EMBL" id="CAG8524055.1"/>
    </source>
</evidence>
<dbReference type="Proteomes" id="UP000789405">
    <property type="component" value="Unassembled WGS sequence"/>
</dbReference>
<evidence type="ECO:0000313" key="2">
    <source>
        <dbReference type="Proteomes" id="UP000789405"/>
    </source>
</evidence>
<dbReference type="EMBL" id="CAJVPY010001491">
    <property type="protein sequence ID" value="CAG8524055.1"/>
    <property type="molecule type" value="Genomic_DNA"/>
</dbReference>
<name>A0A9N9ABE4_9GLOM</name>
<dbReference type="AlphaFoldDB" id="A0A9N9ABE4"/>
<keyword evidence="2" id="KW-1185">Reference proteome</keyword>
<sequence length="60" mass="7057">MAFSRSLISELLMTDMDEDTVVYKDSNSNKRQKLLDSAKFIQQDQIKLRTLFNIVKNLDF</sequence>